<keyword evidence="2" id="KW-0963">Cytoplasm</keyword>
<evidence type="ECO:0000259" key="5">
    <source>
        <dbReference type="PROSITE" id="PS50105"/>
    </source>
</evidence>
<dbReference type="STRING" id="225164.V3ZDC7"/>
<reference evidence="6 7" key="1">
    <citation type="journal article" date="2013" name="Nature">
        <title>Insights into bilaterian evolution from three spiralian genomes.</title>
        <authorList>
            <person name="Simakov O."/>
            <person name="Marletaz F."/>
            <person name="Cho S.J."/>
            <person name="Edsinger-Gonzales E."/>
            <person name="Havlak P."/>
            <person name="Hellsten U."/>
            <person name="Kuo D.H."/>
            <person name="Larsson T."/>
            <person name="Lv J."/>
            <person name="Arendt D."/>
            <person name="Savage R."/>
            <person name="Osoegawa K."/>
            <person name="de Jong P."/>
            <person name="Grimwood J."/>
            <person name="Chapman J.A."/>
            <person name="Shapiro H."/>
            <person name="Aerts A."/>
            <person name="Otillar R.P."/>
            <person name="Terry A.Y."/>
            <person name="Boore J.L."/>
            <person name="Grigoriev I.V."/>
            <person name="Lindberg D.R."/>
            <person name="Seaver E.C."/>
            <person name="Weisblat D.A."/>
            <person name="Putnam N.H."/>
            <person name="Rokhsar D.S."/>
        </authorList>
    </citation>
    <scope>NUCLEOTIDE SEQUENCE [LARGE SCALE GENOMIC DNA]</scope>
</reference>
<dbReference type="InterPro" id="IPR013761">
    <property type="entry name" value="SAM/pointed_sf"/>
</dbReference>
<protein>
    <recommendedName>
        <fullName evidence="4">Sterile alpha motif domain-containing protein 5</fullName>
    </recommendedName>
</protein>
<dbReference type="Proteomes" id="UP000030746">
    <property type="component" value="Unassembled WGS sequence"/>
</dbReference>
<evidence type="ECO:0000256" key="1">
    <source>
        <dbReference type="ARBA" id="ARBA00004496"/>
    </source>
</evidence>
<dbReference type="OMA" id="LEFLMNW"/>
<dbReference type="EMBL" id="KB204066">
    <property type="protein sequence ID" value="ESO82032.1"/>
    <property type="molecule type" value="Genomic_DNA"/>
</dbReference>
<dbReference type="SUPFAM" id="SSF47769">
    <property type="entry name" value="SAM/Pointed domain"/>
    <property type="match status" value="1"/>
</dbReference>
<evidence type="ECO:0000256" key="3">
    <source>
        <dbReference type="ARBA" id="ARBA00065890"/>
    </source>
</evidence>
<accession>V3ZDC7</accession>
<dbReference type="PANTHER" id="PTHR12301">
    <property type="entry name" value="SAM-DOMAIN, SH3 AND NUCLEAR LOCALIZATION SIGNALS PROTEIN RELATED"/>
    <property type="match status" value="1"/>
</dbReference>
<dbReference type="Pfam" id="PF00536">
    <property type="entry name" value="SAM_1"/>
    <property type="match status" value="1"/>
</dbReference>
<dbReference type="Gene3D" id="1.10.150.50">
    <property type="entry name" value="Transcription Factor, Ets-1"/>
    <property type="match status" value="1"/>
</dbReference>
<evidence type="ECO:0000256" key="2">
    <source>
        <dbReference type="ARBA" id="ARBA00022490"/>
    </source>
</evidence>
<dbReference type="SMART" id="SM00454">
    <property type="entry name" value="SAM"/>
    <property type="match status" value="1"/>
</dbReference>
<dbReference type="RefSeq" id="XP_009067332.1">
    <property type="nucleotide sequence ID" value="XM_009069084.1"/>
</dbReference>
<name>V3ZDC7_LOTGI</name>
<sequence length="175" mass="19817">MSENNNNIVEGWLRSLNMVQYTQSFIDNGYDDLEVCKQIGELDLDAIGINKKEHREKLCRAVRILREEGGTAVYFTLEETVGATPQLGYYDDSVLNELGAPPDPPDLLDGQPIRLDAYDIGKNALLTYPKVQLKHILKNKLKEDEIDLAGPPYTTQKLEIDCRKLCYKNSVLQDT</sequence>
<dbReference type="InterPro" id="IPR001660">
    <property type="entry name" value="SAM"/>
</dbReference>
<dbReference type="KEGG" id="lgi:LOTGIDRAFT_170443"/>
<dbReference type="PANTHER" id="PTHR12301:SF8">
    <property type="entry name" value="STERILE ALPHA MOTIF DOMAIN-CONTAINING PROTEIN 5"/>
    <property type="match status" value="1"/>
</dbReference>
<dbReference type="FunFam" id="1.10.150.50:FF:000055">
    <property type="entry name" value="Sterile alpha motif domain containing 5"/>
    <property type="match status" value="1"/>
</dbReference>
<dbReference type="InterPro" id="IPR051725">
    <property type="entry name" value="SAM-SH3_domain_protein"/>
</dbReference>
<dbReference type="PROSITE" id="PS50105">
    <property type="entry name" value="SAM_DOMAIN"/>
    <property type="match status" value="1"/>
</dbReference>
<comment type="subcellular location">
    <subcellularLocation>
        <location evidence="1">Cytoplasm</location>
    </subcellularLocation>
</comment>
<comment type="subunit">
    <text evidence="3">Interacts promiscuously (via SAM domain) with EPHA5, EPHA6, EPHA7, EPHA8, EPHB1, EPHB2, EPHB3 and EPHB4 (via SAM domain) (in vitro).</text>
</comment>
<dbReference type="GO" id="GO:0005737">
    <property type="term" value="C:cytoplasm"/>
    <property type="evidence" value="ECO:0007669"/>
    <property type="project" value="UniProtKB-SubCell"/>
</dbReference>
<dbReference type="AlphaFoldDB" id="V3ZDC7"/>
<evidence type="ECO:0000313" key="6">
    <source>
        <dbReference type="EMBL" id="ESO82032.1"/>
    </source>
</evidence>
<dbReference type="CTD" id="20241403"/>
<feature type="domain" description="SAM" evidence="5">
    <location>
        <begin position="4"/>
        <end position="68"/>
    </location>
</feature>
<dbReference type="OrthoDB" id="1919336at2759"/>
<evidence type="ECO:0000256" key="4">
    <source>
        <dbReference type="ARBA" id="ARBA00073398"/>
    </source>
</evidence>
<dbReference type="HOGENOM" id="CLU_115568_1_0_1"/>
<gene>
    <name evidence="6" type="ORF">LOTGIDRAFT_170443</name>
</gene>
<proteinExistence type="predicted"/>
<dbReference type="GeneID" id="20241403"/>
<evidence type="ECO:0000313" key="7">
    <source>
        <dbReference type="Proteomes" id="UP000030746"/>
    </source>
</evidence>
<keyword evidence="7" id="KW-1185">Reference proteome</keyword>
<organism evidence="6 7">
    <name type="scientific">Lottia gigantea</name>
    <name type="common">Giant owl limpet</name>
    <dbReference type="NCBI Taxonomy" id="225164"/>
    <lineage>
        <taxon>Eukaryota</taxon>
        <taxon>Metazoa</taxon>
        <taxon>Spiralia</taxon>
        <taxon>Lophotrochozoa</taxon>
        <taxon>Mollusca</taxon>
        <taxon>Gastropoda</taxon>
        <taxon>Patellogastropoda</taxon>
        <taxon>Lottioidea</taxon>
        <taxon>Lottiidae</taxon>
        <taxon>Lottia</taxon>
    </lineage>
</organism>